<protein>
    <recommendedName>
        <fullName evidence="3">YjbR protein</fullName>
    </recommendedName>
</protein>
<dbReference type="STRING" id="394193.SAMN04489732_107166"/>
<evidence type="ECO:0000313" key="2">
    <source>
        <dbReference type="Proteomes" id="UP000198582"/>
    </source>
</evidence>
<name>A0A1H8XFL3_9PSEU</name>
<organism evidence="1 2">
    <name type="scientific">Amycolatopsis saalfeldensis</name>
    <dbReference type="NCBI Taxonomy" id="394193"/>
    <lineage>
        <taxon>Bacteria</taxon>
        <taxon>Bacillati</taxon>
        <taxon>Actinomycetota</taxon>
        <taxon>Actinomycetes</taxon>
        <taxon>Pseudonocardiales</taxon>
        <taxon>Pseudonocardiaceae</taxon>
        <taxon>Amycolatopsis</taxon>
    </lineage>
</organism>
<evidence type="ECO:0008006" key="3">
    <source>
        <dbReference type="Google" id="ProtNLM"/>
    </source>
</evidence>
<dbReference type="InterPro" id="IPR058532">
    <property type="entry name" value="YjbR/MT2646/Rv2570-like"/>
</dbReference>
<dbReference type="AlphaFoldDB" id="A0A1H8XFL3"/>
<proteinExistence type="predicted"/>
<dbReference type="EMBL" id="FOEF01000007">
    <property type="protein sequence ID" value="SEP38591.1"/>
    <property type="molecule type" value="Genomic_DNA"/>
</dbReference>
<sequence length="141" mass="15797">MPDKKSRPARVEDVHELALAMPHTTVERGSGDNPVYQVGGKSFIFFRNPRPDAVDPDTGERYPDVIVFWVGSEADKQAMVQDEGSPFFTTPHFDGHLSVLLRAGRIGELSRQEVAEVVQEAWLSRASARRAATWLEEHPLE</sequence>
<accession>A0A1H8XFL3</accession>
<reference evidence="2" key="1">
    <citation type="submission" date="2016-10" db="EMBL/GenBank/DDBJ databases">
        <authorList>
            <person name="Varghese N."/>
            <person name="Submissions S."/>
        </authorList>
    </citation>
    <scope>NUCLEOTIDE SEQUENCE [LARGE SCALE GENOMIC DNA]</scope>
    <source>
        <strain evidence="2">DSM 44993</strain>
    </source>
</reference>
<dbReference type="RefSeq" id="WP_091618079.1">
    <property type="nucleotide sequence ID" value="NZ_FOEF01000007.1"/>
</dbReference>
<gene>
    <name evidence="1" type="ORF">SAMN04489732_107166</name>
</gene>
<keyword evidence="2" id="KW-1185">Reference proteome</keyword>
<dbReference type="Pfam" id="PF04237">
    <property type="entry name" value="YjbR"/>
    <property type="match status" value="1"/>
</dbReference>
<dbReference type="Proteomes" id="UP000198582">
    <property type="component" value="Unassembled WGS sequence"/>
</dbReference>
<evidence type="ECO:0000313" key="1">
    <source>
        <dbReference type="EMBL" id="SEP38591.1"/>
    </source>
</evidence>